<sequence length="71" mass="8025">MEKRGNNVKSAEFRGMMLERTETILKEIESLRITVADHTKNIERLKIKASLWGFIAGTIPALVTALSIILR</sequence>
<organism evidence="2 3">
    <name type="scientific">Candidatus Zymogenus saltonus</name>
    <dbReference type="NCBI Taxonomy" id="2844893"/>
    <lineage>
        <taxon>Bacteria</taxon>
        <taxon>Deltaproteobacteria</taxon>
        <taxon>Candidatus Zymogenia</taxon>
        <taxon>Candidatus Zymogeniales</taxon>
        <taxon>Candidatus Zymogenaceae</taxon>
        <taxon>Candidatus Zymogenus</taxon>
    </lineage>
</organism>
<accession>A0A9D8KFE4</accession>
<dbReference type="AlphaFoldDB" id="A0A9D8KFE4"/>
<evidence type="ECO:0000313" key="3">
    <source>
        <dbReference type="Proteomes" id="UP000809273"/>
    </source>
</evidence>
<dbReference type="Proteomes" id="UP000809273">
    <property type="component" value="Unassembled WGS sequence"/>
</dbReference>
<gene>
    <name evidence="2" type="ORF">JW984_06345</name>
</gene>
<comment type="caution">
    <text evidence="2">The sequence shown here is derived from an EMBL/GenBank/DDBJ whole genome shotgun (WGS) entry which is preliminary data.</text>
</comment>
<protein>
    <submittedName>
        <fullName evidence="2">Uncharacterized protein</fullName>
    </submittedName>
</protein>
<proteinExistence type="predicted"/>
<evidence type="ECO:0000313" key="2">
    <source>
        <dbReference type="EMBL" id="MBN1572801.1"/>
    </source>
</evidence>
<keyword evidence="1" id="KW-0812">Transmembrane</keyword>
<evidence type="ECO:0000256" key="1">
    <source>
        <dbReference type="SAM" id="Phobius"/>
    </source>
</evidence>
<dbReference type="EMBL" id="JAFGIX010000029">
    <property type="protein sequence ID" value="MBN1572801.1"/>
    <property type="molecule type" value="Genomic_DNA"/>
</dbReference>
<reference evidence="2" key="1">
    <citation type="journal article" date="2021" name="Environ. Microbiol.">
        <title>Genomic characterization of three novel Desulfobacterota classes expand the metabolic and phylogenetic diversity of the phylum.</title>
        <authorList>
            <person name="Murphy C.L."/>
            <person name="Biggerstaff J."/>
            <person name="Eichhorn A."/>
            <person name="Ewing E."/>
            <person name="Shahan R."/>
            <person name="Soriano D."/>
            <person name="Stewart S."/>
            <person name="VanMol K."/>
            <person name="Walker R."/>
            <person name="Walters P."/>
            <person name="Elshahed M.S."/>
            <person name="Youssef N.H."/>
        </authorList>
    </citation>
    <scope>NUCLEOTIDE SEQUENCE</scope>
    <source>
        <strain evidence="2">Zod_Metabat.24</strain>
    </source>
</reference>
<name>A0A9D8KFE4_9DELT</name>
<feature type="transmembrane region" description="Helical" evidence="1">
    <location>
        <begin position="49"/>
        <end position="70"/>
    </location>
</feature>
<reference evidence="2" key="2">
    <citation type="submission" date="2021-01" db="EMBL/GenBank/DDBJ databases">
        <authorList>
            <person name="Hahn C.R."/>
            <person name="Youssef N.H."/>
            <person name="Elshahed M."/>
        </authorList>
    </citation>
    <scope>NUCLEOTIDE SEQUENCE</scope>
    <source>
        <strain evidence="2">Zod_Metabat.24</strain>
    </source>
</reference>
<keyword evidence="1" id="KW-1133">Transmembrane helix</keyword>
<keyword evidence="1" id="KW-0472">Membrane</keyword>